<evidence type="ECO:0000313" key="2">
    <source>
        <dbReference type="Proteomes" id="UP000054804"/>
    </source>
</evidence>
<keyword evidence="2" id="KW-1185">Reference proteome</keyword>
<organism evidence="1 2">
    <name type="scientific">Streptomyces silvensis</name>
    <dbReference type="NCBI Taxonomy" id="1765722"/>
    <lineage>
        <taxon>Bacteria</taxon>
        <taxon>Bacillati</taxon>
        <taxon>Actinomycetota</taxon>
        <taxon>Actinomycetes</taxon>
        <taxon>Kitasatosporales</taxon>
        <taxon>Streptomycetaceae</taxon>
        <taxon>Streptomyces</taxon>
    </lineage>
</organism>
<gene>
    <name evidence="1" type="ORF">AT728_28805</name>
</gene>
<dbReference type="AlphaFoldDB" id="A0A0W7WVN6"/>
<reference evidence="1 2" key="1">
    <citation type="submission" date="2015-12" db="EMBL/GenBank/DDBJ databases">
        <title>Draft genome sequence of Streptomyces silvensis ATCC 53525, a producer of novel hormone antagonists.</title>
        <authorList>
            <person name="Johnston C.W."/>
            <person name="Li Y."/>
            <person name="Magarvey N.A."/>
        </authorList>
    </citation>
    <scope>NUCLEOTIDE SEQUENCE [LARGE SCALE GENOMIC DNA]</scope>
    <source>
        <strain evidence="1 2">ATCC 53525</strain>
    </source>
</reference>
<evidence type="ECO:0000313" key="1">
    <source>
        <dbReference type="EMBL" id="KUF14624.1"/>
    </source>
</evidence>
<dbReference type="EMBL" id="LOCL01000058">
    <property type="protein sequence ID" value="KUF14624.1"/>
    <property type="molecule type" value="Genomic_DNA"/>
</dbReference>
<sequence length="139" mass="15547">MRKVTPLGLFGDSSSQSCFTGRADEIRELSGQLPVHRRGRVAEYLRTAPVIIALMSFTEDVVGTEFSVMGGTALHSDGTFYWRRDTAEYVETYGTGLPPAFMEHGDRLGWRVPSLTDEEVLEIDDYFMFLRAQTGGTSR</sequence>
<name>A0A0W7WVN6_9ACTN</name>
<proteinExistence type="predicted"/>
<dbReference type="OrthoDB" id="275232at2"/>
<accession>A0A0W7WVN6</accession>
<dbReference type="RefSeq" id="WP_058851135.1">
    <property type="nucleotide sequence ID" value="NZ_LOCL01000058.1"/>
</dbReference>
<dbReference type="Proteomes" id="UP000054804">
    <property type="component" value="Unassembled WGS sequence"/>
</dbReference>
<protein>
    <submittedName>
        <fullName evidence="1">Uncharacterized protein</fullName>
    </submittedName>
</protein>
<comment type="caution">
    <text evidence="1">The sequence shown here is derived from an EMBL/GenBank/DDBJ whole genome shotgun (WGS) entry which is preliminary data.</text>
</comment>